<sequence>MTTSPVPQGDDFRDLPIRPVQYRDLEDIEALTLDDFDEDIDRRAQNFRTQVQQVRPWFGLFKILSLFPNPLQHRFHVYVAESMADRGEERKIRGAIQVTPFNSSRSTWRVEQVRVHPGESLSEPKGIGAQLLRYCLETVWEARTWVLEVNINQKDSLALFRQHGFQPLAELTYWSLPPQLLQELSKQEADLPNLLPVSNADAQLLYQLDCVSMPPLLRQVFDRHIQDFKISLVDSLFGRCQSWCGGPQISRGYVFEPQRKAAIGYFELILSNQDERPHQAKLIVHPAYTWLYPKLLIQMAQITRKYPPRSLELISADYQHERREYLEQLGAIRSSHTLMMSRSVWHKIRETKPENSALAEMLQGLQPVPRTPIPSRMSWLKWPNNPPLDSLDSTGELPPVKPPSEPPDQGHPV</sequence>
<feature type="domain" description="N-acetyltransferase" evidence="4">
    <location>
        <begin position="15"/>
        <end position="183"/>
    </location>
</feature>
<proteinExistence type="predicted"/>
<feature type="region of interest" description="Disordered" evidence="3">
    <location>
        <begin position="379"/>
        <end position="413"/>
    </location>
</feature>
<dbReference type="RefSeq" id="WP_045359262.1">
    <property type="nucleotide sequence ID" value="NZ_BBPA01000039.1"/>
</dbReference>
<evidence type="ECO:0000259" key="4">
    <source>
        <dbReference type="PROSITE" id="PS51186"/>
    </source>
</evidence>
<evidence type="ECO:0000313" key="5">
    <source>
        <dbReference type="EMBL" id="GAL93478.1"/>
    </source>
</evidence>
<name>A0A0A1VVJ3_MICAE</name>
<organism evidence="5 6">
    <name type="scientific">Microcystis aeruginosa NIES-44</name>
    <dbReference type="NCBI Taxonomy" id="449439"/>
    <lineage>
        <taxon>Bacteria</taxon>
        <taxon>Bacillati</taxon>
        <taxon>Cyanobacteriota</taxon>
        <taxon>Cyanophyceae</taxon>
        <taxon>Oscillatoriophycideae</taxon>
        <taxon>Chroococcales</taxon>
        <taxon>Microcystaceae</taxon>
        <taxon>Microcystis</taxon>
    </lineage>
</organism>
<evidence type="ECO:0000256" key="1">
    <source>
        <dbReference type="ARBA" id="ARBA00022679"/>
    </source>
</evidence>
<dbReference type="AlphaFoldDB" id="A0A0A1VVJ3"/>
<comment type="caution">
    <text evidence="5">The sequence shown here is derived from an EMBL/GenBank/DDBJ whole genome shotgun (WGS) entry which is preliminary data.</text>
</comment>
<dbReference type="PANTHER" id="PTHR43800">
    <property type="entry name" value="PEPTIDYL-LYSINE N-ACETYLTRANSFERASE YJAB"/>
    <property type="match status" value="1"/>
</dbReference>
<accession>A0A0A1VVJ3</accession>
<dbReference type="PANTHER" id="PTHR43800:SF1">
    <property type="entry name" value="PEPTIDYL-LYSINE N-ACETYLTRANSFERASE YJAB"/>
    <property type="match status" value="1"/>
</dbReference>
<reference evidence="6" key="1">
    <citation type="journal article" date="2015" name="Genome">
        <title>Whole Genome Sequence of the Non-Microcystin-Producing Microcystis aeruginosa Strain NIES-44.</title>
        <authorList>
            <person name="Okano K."/>
            <person name="Miyata N."/>
            <person name="Ozaki Y."/>
        </authorList>
    </citation>
    <scope>NUCLEOTIDE SEQUENCE [LARGE SCALE GENOMIC DNA]</scope>
    <source>
        <strain evidence="6">NIES-44</strain>
    </source>
</reference>
<gene>
    <name evidence="5" type="ORF">N44_02165</name>
</gene>
<keyword evidence="1 5" id="KW-0808">Transferase</keyword>
<dbReference type="InterPro" id="IPR016181">
    <property type="entry name" value="Acyl_CoA_acyltransferase"/>
</dbReference>
<dbReference type="CDD" id="cd04301">
    <property type="entry name" value="NAT_SF"/>
    <property type="match status" value="1"/>
</dbReference>
<protein>
    <submittedName>
        <fullName evidence="5">GCN5-related N-acetyltransferase</fullName>
    </submittedName>
</protein>
<evidence type="ECO:0000256" key="2">
    <source>
        <dbReference type="ARBA" id="ARBA00023315"/>
    </source>
</evidence>
<dbReference type="SUPFAM" id="SSF55729">
    <property type="entry name" value="Acyl-CoA N-acyltransferases (Nat)"/>
    <property type="match status" value="1"/>
</dbReference>
<dbReference type="PROSITE" id="PS51186">
    <property type="entry name" value="GNAT"/>
    <property type="match status" value="1"/>
</dbReference>
<dbReference type="GO" id="GO:0016747">
    <property type="term" value="F:acyltransferase activity, transferring groups other than amino-acyl groups"/>
    <property type="evidence" value="ECO:0007669"/>
    <property type="project" value="InterPro"/>
</dbReference>
<dbReference type="EMBL" id="BBPA01000039">
    <property type="protein sequence ID" value="GAL93478.1"/>
    <property type="molecule type" value="Genomic_DNA"/>
</dbReference>
<keyword evidence="2" id="KW-0012">Acyltransferase</keyword>
<dbReference type="Proteomes" id="UP000030321">
    <property type="component" value="Unassembled WGS sequence"/>
</dbReference>
<dbReference type="Gene3D" id="3.40.630.30">
    <property type="match status" value="1"/>
</dbReference>
<evidence type="ECO:0000313" key="6">
    <source>
        <dbReference type="Proteomes" id="UP000030321"/>
    </source>
</evidence>
<dbReference type="InterPro" id="IPR000182">
    <property type="entry name" value="GNAT_dom"/>
</dbReference>
<evidence type="ECO:0000256" key="3">
    <source>
        <dbReference type="SAM" id="MobiDB-lite"/>
    </source>
</evidence>